<evidence type="ECO:0000313" key="8">
    <source>
        <dbReference type="EMBL" id="MFC3150727.1"/>
    </source>
</evidence>
<keyword evidence="5 8" id="KW-0560">Oxidoreductase</keyword>
<dbReference type="InterPro" id="IPR044862">
    <property type="entry name" value="Pro_4_hyd_alph_FE2OG_OXY"/>
</dbReference>
<dbReference type="Gene3D" id="2.60.120.620">
    <property type="entry name" value="q2cbj1_9rhob like domain"/>
    <property type="match status" value="1"/>
</dbReference>
<evidence type="ECO:0000256" key="2">
    <source>
        <dbReference type="ARBA" id="ARBA00022723"/>
    </source>
</evidence>
<dbReference type="PANTHER" id="PTHR10869:SF236">
    <property type="entry name" value="PROLYL 4-HYDROXYLASE ALPHA SUBUNIT DOMAIN-CONTAINING PROTEIN"/>
    <property type="match status" value="1"/>
</dbReference>
<dbReference type="GO" id="GO:0016491">
    <property type="term" value="F:oxidoreductase activity"/>
    <property type="evidence" value="ECO:0007669"/>
    <property type="project" value="UniProtKB-KW"/>
</dbReference>
<evidence type="ECO:0000256" key="5">
    <source>
        <dbReference type="ARBA" id="ARBA00023002"/>
    </source>
</evidence>
<comment type="caution">
    <text evidence="8">The sequence shown here is derived from an EMBL/GenBank/DDBJ whole genome shotgun (WGS) entry which is preliminary data.</text>
</comment>
<evidence type="ECO:0000256" key="4">
    <source>
        <dbReference type="ARBA" id="ARBA00022964"/>
    </source>
</evidence>
<dbReference type="InterPro" id="IPR045054">
    <property type="entry name" value="P4HA-like"/>
</dbReference>
<comment type="cofactor">
    <cofactor evidence="1">
        <name>L-ascorbate</name>
        <dbReference type="ChEBI" id="CHEBI:38290"/>
    </cofactor>
</comment>
<sequence>MDFQTLDLGNGIFSVENFLTVEECNQLIRESEEKGYQEAKINTSFGEQDIKTIRNNERILFDDYDLAKSLFEKLKSLLPAEIDLWKPSGLNEKFRFYRYSGQQFFKWHVDGSFKRDYFEVSKLTVLFYLNDDYEGGETEFEGLSVTPKTGMLLIFPHKLRHQGTPLLQGTKYVLRSDVMYAKI</sequence>
<dbReference type="SMART" id="SM00702">
    <property type="entry name" value="P4Hc"/>
    <property type="match status" value="1"/>
</dbReference>
<keyword evidence="9" id="KW-1185">Reference proteome</keyword>
<dbReference type="PANTHER" id="PTHR10869">
    <property type="entry name" value="PROLYL 4-HYDROXYLASE ALPHA SUBUNIT"/>
    <property type="match status" value="1"/>
</dbReference>
<keyword evidence="6" id="KW-0408">Iron</keyword>
<dbReference type="Proteomes" id="UP001595476">
    <property type="component" value="Unassembled WGS sequence"/>
</dbReference>
<feature type="domain" description="Fe2OG dioxygenase" evidence="7">
    <location>
        <begin position="86"/>
        <end position="180"/>
    </location>
</feature>
<protein>
    <submittedName>
        <fullName evidence="8">Prolyl hydroxylase family protein</fullName>
        <ecNumber evidence="8">1.14.11.-</ecNumber>
    </submittedName>
</protein>
<dbReference type="InterPro" id="IPR006620">
    <property type="entry name" value="Pro_4_hyd_alph"/>
</dbReference>
<dbReference type="SUPFAM" id="SSF51197">
    <property type="entry name" value="Clavaminate synthase-like"/>
    <property type="match status" value="1"/>
</dbReference>
<evidence type="ECO:0000256" key="1">
    <source>
        <dbReference type="ARBA" id="ARBA00001961"/>
    </source>
</evidence>
<dbReference type="EMBL" id="JBHRSZ010000002">
    <property type="protein sequence ID" value="MFC3150727.1"/>
    <property type="molecule type" value="Genomic_DNA"/>
</dbReference>
<keyword evidence="4" id="KW-0223">Dioxygenase</keyword>
<evidence type="ECO:0000256" key="6">
    <source>
        <dbReference type="ARBA" id="ARBA00023004"/>
    </source>
</evidence>
<gene>
    <name evidence="8" type="ORF">ACFOEK_06795</name>
</gene>
<reference evidence="9" key="1">
    <citation type="journal article" date="2019" name="Int. J. Syst. Evol. Microbiol.">
        <title>The Global Catalogue of Microorganisms (GCM) 10K type strain sequencing project: providing services to taxonomists for standard genome sequencing and annotation.</title>
        <authorList>
            <consortium name="The Broad Institute Genomics Platform"/>
            <consortium name="The Broad Institute Genome Sequencing Center for Infectious Disease"/>
            <person name="Wu L."/>
            <person name="Ma J."/>
        </authorList>
    </citation>
    <scope>NUCLEOTIDE SEQUENCE [LARGE SCALE GENOMIC DNA]</scope>
    <source>
        <strain evidence="9">KCTC 52438</strain>
    </source>
</reference>
<dbReference type="PROSITE" id="PS51471">
    <property type="entry name" value="FE2OG_OXY"/>
    <property type="match status" value="1"/>
</dbReference>
<dbReference type="InterPro" id="IPR005123">
    <property type="entry name" value="Oxoglu/Fe-dep_dioxygenase_dom"/>
</dbReference>
<keyword evidence="2" id="KW-0479">Metal-binding</keyword>
<keyword evidence="3" id="KW-0847">Vitamin C</keyword>
<dbReference type="Pfam" id="PF13640">
    <property type="entry name" value="2OG-FeII_Oxy_3"/>
    <property type="match status" value="1"/>
</dbReference>
<evidence type="ECO:0000256" key="3">
    <source>
        <dbReference type="ARBA" id="ARBA00022896"/>
    </source>
</evidence>
<evidence type="ECO:0000313" key="9">
    <source>
        <dbReference type="Proteomes" id="UP001595476"/>
    </source>
</evidence>
<name>A0ABV7HGB4_9GAMM</name>
<organism evidence="8 9">
    <name type="scientific">Litoribrevibacter euphylliae</name>
    <dbReference type="NCBI Taxonomy" id="1834034"/>
    <lineage>
        <taxon>Bacteria</taxon>
        <taxon>Pseudomonadati</taxon>
        <taxon>Pseudomonadota</taxon>
        <taxon>Gammaproteobacteria</taxon>
        <taxon>Oceanospirillales</taxon>
        <taxon>Oceanospirillaceae</taxon>
        <taxon>Litoribrevibacter</taxon>
    </lineage>
</organism>
<dbReference type="RefSeq" id="WP_386718052.1">
    <property type="nucleotide sequence ID" value="NZ_JBHRSZ010000002.1"/>
</dbReference>
<proteinExistence type="predicted"/>
<evidence type="ECO:0000259" key="7">
    <source>
        <dbReference type="PROSITE" id="PS51471"/>
    </source>
</evidence>
<dbReference type="EC" id="1.14.11.-" evidence="8"/>
<accession>A0ABV7HGB4</accession>